<dbReference type="OrthoDB" id="1911848at2759"/>
<dbReference type="InterPro" id="IPR000719">
    <property type="entry name" value="Prot_kinase_dom"/>
</dbReference>
<dbReference type="Proteomes" id="UP001149954">
    <property type="component" value="Unassembled WGS sequence"/>
</dbReference>
<keyword evidence="3" id="KW-1185">Reference proteome</keyword>
<sequence length="497" mass="56112">MSGAELGLAILSTIDICLKYGKIIVSKYRSIRDSDSEIEERTLSIEAAWIKISQQLAFLKRVWETLGEDYQELQGRILRILQRKLETSVSLISKLERGADHDGNGLLDKRKAAKYAFLVKDALHRAIQDLKEWQKEFDTTWYLIMRIADCTIDSELTKRPATDKLSTARRVRDMLRPAPQRPTSVFLPGGKLGSAQINEISYSTSKIITTSDASTFVLDSVDCSARNDASTLAKDVRRLAVKLQQIDANEFHLLRCHGVVRNVESYSKQLLSYDFIFNMPAGCSQPQSLRNLMLYRENSTLSDRLRVAKQFATAIHYIHVLDFVHKNIRPETVLIFRNEESGLDQLFLLGFQAFRLADGKTLRLGGSTWSENVYQHPNRQGSHPTTDYVMQYDIYSLGVCLLEIGLWDSLVSSEGLATPSLIPTDHDSLVSATKNSLKDHYTSLAKQRLPFTMGDKYAGVVVNCLSCMDLTNPDFGDASEFEDEDGIMIGVRYIEKV</sequence>
<reference evidence="2" key="2">
    <citation type="journal article" date="2023" name="IMA Fungus">
        <title>Comparative genomic study of the Penicillium genus elucidates a diverse pangenome and 15 lateral gene transfer events.</title>
        <authorList>
            <person name="Petersen C."/>
            <person name="Sorensen T."/>
            <person name="Nielsen M.R."/>
            <person name="Sondergaard T.E."/>
            <person name="Sorensen J.L."/>
            <person name="Fitzpatrick D.A."/>
            <person name="Frisvad J.C."/>
            <person name="Nielsen K.L."/>
        </authorList>
    </citation>
    <scope>NUCLEOTIDE SEQUENCE</scope>
    <source>
        <strain evidence="2">IBT 29495</strain>
    </source>
</reference>
<dbReference type="Gene3D" id="1.10.510.10">
    <property type="entry name" value="Transferase(Phosphotransferase) domain 1"/>
    <property type="match status" value="1"/>
</dbReference>
<proteinExistence type="predicted"/>
<organism evidence="2 3">
    <name type="scientific">Penicillium fimorum</name>
    <dbReference type="NCBI Taxonomy" id="1882269"/>
    <lineage>
        <taxon>Eukaryota</taxon>
        <taxon>Fungi</taxon>
        <taxon>Dikarya</taxon>
        <taxon>Ascomycota</taxon>
        <taxon>Pezizomycotina</taxon>
        <taxon>Eurotiomycetes</taxon>
        <taxon>Eurotiomycetidae</taxon>
        <taxon>Eurotiales</taxon>
        <taxon>Aspergillaceae</taxon>
        <taxon>Penicillium</taxon>
    </lineage>
</organism>
<dbReference type="SUPFAM" id="SSF56112">
    <property type="entry name" value="Protein kinase-like (PK-like)"/>
    <property type="match status" value="1"/>
</dbReference>
<protein>
    <recommendedName>
        <fullName evidence="1">Protein kinase domain-containing protein</fullName>
    </recommendedName>
</protein>
<feature type="domain" description="Protein kinase" evidence="1">
    <location>
        <begin position="186"/>
        <end position="497"/>
    </location>
</feature>
<accession>A0A9W9Y597</accession>
<dbReference type="PANTHER" id="PTHR37542">
    <property type="entry name" value="HELO DOMAIN-CONTAINING PROTEIN-RELATED"/>
    <property type="match status" value="1"/>
</dbReference>
<evidence type="ECO:0000313" key="2">
    <source>
        <dbReference type="EMBL" id="KAJ5520485.1"/>
    </source>
</evidence>
<dbReference type="GO" id="GO:0005524">
    <property type="term" value="F:ATP binding"/>
    <property type="evidence" value="ECO:0007669"/>
    <property type="project" value="InterPro"/>
</dbReference>
<dbReference type="PANTHER" id="PTHR37542:SF3">
    <property type="entry name" value="PRION-INHIBITION AND PROPAGATION HELO DOMAIN-CONTAINING PROTEIN"/>
    <property type="match status" value="1"/>
</dbReference>
<gene>
    <name evidence="2" type="ORF">N7463_000938</name>
</gene>
<comment type="caution">
    <text evidence="2">The sequence shown here is derived from an EMBL/GenBank/DDBJ whole genome shotgun (WGS) entry which is preliminary data.</text>
</comment>
<evidence type="ECO:0000313" key="3">
    <source>
        <dbReference type="Proteomes" id="UP001149954"/>
    </source>
</evidence>
<reference evidence="2" key="1">
    <citation type="submission" date="2022-12" db="EMBL/GenBank/DDBJ databases">
        <authorList>
            <person name="Petersen C."/>
        </authorList>
    </citation>
    <scope>NUCLEOTIDE SEQUENCE</scope>
    <source>
        <strain evidence="2">IBT 29495</strain>
    </source>
</reference>
<name>A0A9W9Y597_9EURO</name>
<dbReference type="PROSITE" id="PS50011">
    <property type="entry name" value="PROTEIN_KINASE_DOM"/>
    <property type="match status" value="1"/>
</dbReference>
<dbReference type="InterPro" id="IPR011009">
    <property type="entry name" value="Kinase-like_dom_sf"/>
</dbReference>
<dbReference type="GO" id="GO:0004672">
    <property type="term" value="F:protein kinase activity"/>
    <property type="evidence" value="ECO:0007669"/>
    <property type="project" value="InterPro"/>
</dbReference>
<dbReference type="AlphaFoldDB" id="A0A9W9Y597"/>
<dbReference type="EMBL" id="JAPWDS010000001">
    <property type="protein sequence ID" value="KAJ5520485.1"/>
    <property type="molecule type" value="Genomic_DNA"/>
</dbReference>
<evidence type="ECO:0000259" key="1">
    <source>
        <dbReference type="PROSITE" id="PS50011"/>
    </source>
</evidence>